<name>A0ABS9Z8W4_9HYPH</name>
<dbReference type="EMBL" id="JAIVFP010000001">
    <property type="protein sequence ID" value="MCI4684129.1"/>
    <property type="molecule type" value="Genomic_DNA"/>
</dbReference>
<feature type="domain" description="DUF2460" evidence="1">
    <location>
        <begin position="648"/>
        <end position="835"/>
    </location>
</feature>
<keyword evidence="4" id="KW-1185">Reference proteome</keyword>
<reference evidence="3" key="1">
    <citation type="journal article" date="2022" name="ISME J.">
        <title>Identification of active gaseous-alkane degraders at natural gas seeps.</title>
        <authorList>
            <person name="Farhan Ul Haque M."/>
            <person name="Hernandez M."/>
            <person name="Crombie A.T."/>
            <person name="Murrell J.C."/>
        </authorList>
    </citation>
    <scope>NUCLEOTIDE SEQUENCE</scope>
    <source>
        <strain evidence="3">PC2</strain>
    </source>
</reference>
<gene>
    <name evidence="3" type="ORF">K2U94_15405</name>
</gene>
<dbReference type="Proteomes" id="UP001139104">
    <property type="component" value="Unassembled WGS sequence"/>
</dbReference>
<dbReference type="Pfam" id="PF09343">
    <property type="entry name" value="DUF2460"/>
    <property type="match status" value="1"/>
</dbReference>
<dbReference type="Pfam" id="PF13547">
    <property type="entry name" value="GTA_TIM"/>
    <property type="match status" value="1"/>
</dbReference>
<evidence type="ECO:0000259" key="2">
    <source>
        <dbReference type="Pfam" id="PF13547"/>
    </source>
</evidence>
<organism evidence="3 4">
    <name type="scientific">Candidatus Rhodoblastus alkanivorans</name>
    <dbReference type="NCBI Taxonomy" id="2954117"/>
    <lineage>
        <taxon>Bacteria</taxon>
        <taxon>Pseudomonadati</taxon>
        <taxon>Pseudomonadota</taxon>
        <taxon>Alphaproteobacteria</taxon>
        <taxon>Hyphomicrobiales</taxon>
        <taxon>Rhodoblastaceae</taxon>
        <taxon>Rhodoblastus</taxon>
    </lineage>
</organism>
<dbReference type="RefSeq" id="WP_243068039.1">
    <property type="nucleotide sequence ID" value="NZ_JAIVFK010000039.1"/>
</dbReference>
<proteinExistence type="predicted"/>
<evidence type="ECO:0000313" key="4">
    <source>
        <dbReference type="Proteomes" id="UP001139104"/>
    </source>
</evidence>
<dbReference type="InterPro" id="IPR011740">
    <property type="entry name" value="DUF2460"/>
</dbReference>
<evidence type="ECO:0000313" key="3">
    <source>
        <dbReference type="EMBL" id="MCI4684129.1"/>
    </source>
</evidence>
<protein>
    <submittedName>
        <fullName evidence="3">Glycoside hydrolase TIM-barrel-like domain-containing protein</fullName>
    </submittedName>
</protein>
<dbReference type="InterPro" id="IPR025195">
    <property type="entry name" value="GTA_TIM_dom"/>
</dbReference>
<dbReference type="Gene3D" id="3.20.20.80">
    <property type="entry name" value="Glycosidases"/>
    <property type="match status" value="1"/>
</dbReference>
<comment type="caution">
    <text evidence="3">The sequence shown here is derived from an EMBL/GenBank/DDBJ whole genome shotgun (WGS) entry which is preliminary data.</text>
</comment>
<accession>A0ABS9Z8W4</accession>
<feature type="domain" description="GTA TIM-barrel-like" evidence="2">
    <location>
        <begin position="228"/>
        <end position="601"/>
    </location>
</feature>
<sequence length="837" mass="89520">MAQVFGVCLLPATGEFSYDTIPAQGARWDPAGGVAGGGALESLSPINCFYAPGGTRTDYSVALDQLQAEHPECQTVALVVAWFGDSTDAASCRIYPSTSYIVGAFESWGGSAWSAVNWQCSGLTQASSGLIPISQTNGGFTYGGTPSDQSVVRCIRDLKARGFRVIFYPFILMDCAGKPWRGRIGLSSDLSSAATSAVSDFLGSAAPSQFSRDTVNLTVAYSGSSADYTFRRFILHYANLCVVAGGVDLFLIGSELRGLEVIRGPAWTKTGSVDANGDAVWDYPFVAGLAQLAADVRLVFDGAGLTKNLTSWKNLIAYSPDWSSWNGWQHAGENGQWPHLDSLFASPNIDLVSFDNYLPLSDWTTGSGGLDCANWTAPKATTWPASTAAMNGLGLFGSPTIYSEHYLAGNIEGGEQFDWYYGDSNNDGRGLDPNGSGVMVSLPEGDRLTQGRNPYYAGQQLLARKQFRWWWRNTHQAIYDAGDGNGWAPHGPATQWTAQMKPMIFAEYGFATVDRCTNQPNVFFDPNSTESDTPFWSVWNSSDGDTWTPRRDDNLANLGLQTIYDYWSEASNNPSSNGGPMILTPFCCAWNWDARPFPTFPLNASAWGDAANWAAGNWIGGKGPYVAIPAPDAPPGPGAYATFPTLSGEAWSAHYKPRFSTRTAAKASGRETPAAVFASPLWDIELRFDVLRSATAFSEMQEVLAFADEVAGQGAPFLFAPPGSLGVYFGASLGSGDGATRAFVLSRAIGGYVERVQALIGSPTVYVDGVALGPSAYSVSVLPATITFATAPAAGAALTIDFSVAHLARFSDDTEDLEQIMSGLWQAGAIRLETVRA</sequence>
<dbReference type="CDD" id="cd19607">
    <property type="entry name" value="GTA_TIM-barrel-like"/>
    <property type="match status" value="1"/>
</dbReference>
<evidence type="ECO:0000259" key="1">
    <source>
        <dbReference type="Pfam" id="PF09343"/>
    </source>
</evidence>